<feature type="coiled-coil region" evidence="1">
    <location>
        <begin position="221"/>
        <end position="285"/>
    </location>
</feature>
<sequence>MITRIYANDKRFKAVEFQKGLNIILADRQTESDDKDSRNGVGKTTLINVIHFGLGSDLSKKVLPVEEIKNWIFYFQIELKGTLLTVSREISNAGIVEVSGQTDNLPIKPEVDEKTGLVFYKLSEWKKLLGICLFNLGGISEDKYVPTFRGLLHYFVRVGLDAYSKPFTYFRNQTSWQIQVSNAYLLGLNWRYATESQLLKDQDGAAKALNTAINNSIVPTKGELEAERVRLQKVVDKEEKELTDFNVHPKYAEFQSEANKLTIEIQSLNNKILILNRKLSRYEDSITSESEPEIANVSSLFEDAGVHFGEGVKKSLLEAKQFHLEIVTNRKDFLSAEIAEIKAKTSVSQSKIKQLSEQRSIVMNLLKTHGALEEFTLFQGELSAKKSKLEALKEKLTEIQSMTKKRKEIKSKRITLDSKLARDFEESKPAWEKAIEGFNENSLALYNHPGNLIINISENGVVKENAYKFDVEIPRSTSEGVGRMKVFCYDLMLVDKFAQSSGVDFLVHDTTMFDGVDSRQVAHALEYANTKGQESGFQYICFFNSDSVPHDDFSKEFSLDEYVRLRLSDKRPEDSLLGFHFELPRK</sequence>
<keyword evidence="4" id="KW-1185">Reference proteome</keyword>
<evidence type="ECO:0000259" key="2">
    <source>
        <dbReference type="Pfam" id="PF10088"/>
    </source>
</evidence>
<evidence type="ECO:0000313" key="4">
    <source>
        <dbReference type="Proteomes" id="UP000006327"/>
    </source>
</evidence>
<dbReference type="AlphaFoldDB" id="K6YQT8"/>
<dbReference type="RefSeq" id="WP_007619370.1">
    <property type="nucleotide sequence ID" value="NZ_BAEO01000027.1"/>
</dbReference>
<comment type="caution">
    <text evidence="3">The sequence shown here is derived from an EMBL/GenBank/DDBJ whole genome shotgun (WGS) entry which is preliminary data.</text>
</comment>
<protein>
    <recommendedName>
        <fullName evidence="2">DUF2326 domain-containing protein</fullName>
    </recommendedName>
</protein>
<dbReference type="eggNOG" id="COG5293">
    <property type="taxonomic scope" value="Bacteria"/>
</dbReference>
<evidence type="ECO:0000313" key="3">
    <source>
        <dbReference type="EMBL" id="GAC19008.1"/>
    </source>
</evidence>
<dbReference type="EMBL" id="BAEO01000027">
    <property type="protein sequence ID" value="GAC19008.1"/>
    <property type="molecule type" value="Genomic_DNA"/>
</dbReference>
<accession>K6YQT8</accession>
<name>K6YQT8_9ALTE</name>
<dbReference type="STRING" id="493475.GARC_2041"/>
<dbReference type="OrthoDB" id="9774685at2"/>
<proteinExistence type="predicted"/>
<keyword evidence="1" id="KW-0175">Coiled coil</keyword>
<evidence type="ECO:0000256" key="1">
    <source>
        <dbReference type="SAM" id="Coils"/>
    </source>
</evidence>
<feature type="coiled-coil region" evidence="1">
    <location>
        <begin position="382"/>
        <end position="412"/>
    </location>
</feature>
<organism evidence="3 4">
    <name type="scientific">Paraglaciecola arctica BSs20135</name>
    <dbReference type="NCBI Taxonomy" id="493475"/>
    <lineage>
        <taxon>Bacteria</taxon>
        <taxon>Pseudomonadati</taxon>
        <taxon>Pseudomonadota</taxon>
        <taxon>Gammaproteobacteria</taxon>
        <taxon>Alteromonadales</taxon>
        <taxon>Alteromonadaceae</taxon>
        <taxon>Paraglaciecola</taxon>
    </lineage>
</organism>
<dbReference type="InterPro" id="IPR018760">
    <property type="entry name" value="DUF2326"/>
</dbReference>
<dbReference type="Pfam" id="PF10088">
    <property type="entry name" value="DUF2326"/>
    <property type="match status" value="1"/>
</dbReference>
<dbReference type="Proteomes" id="UP000006327">
    <property type="component" value="Unassembled WGS sequence"/>
</dbReference>
<gene>
    <name evidence="3" type="ORF">GARC_2041</name>
</gene>
<feature type="domain" description="DUF2326" evidence="2">
    <location>
        <begin position="442"/>
        <end position="581"/>
    </location>
</feature>
<reference evidence="3 4" key="1">
    <citation type="journal article" date="2017" name="Antonie Van Leeuwenhoek">
        <title>Rhizobium rhizosphaerae sp. nov., a novel species isolated from rice rhizosphere.</title>
        <authorList>
            <person name="Zhao J.J."/>
            <person name="Zhang J."/>
            <person name="Zhang R.J."/>
            <person name="Zhang C.W."/>
            <person name="Yin H.Q."/>
            <person name="Zhang X.X."/>
        </authorList>
    </citation>
    <scope>NUCLEOTIDE SEQUENCE [LARGE SCALE GENOMIC DNA]</scope>
    <source>
        <strain evidence="3 4">BSs20135</strain>
    </source>
</reference>